<dbReference type="Gene3D" id="2.40.30.170">
    <property type="match status" value="1"/>
</dbReference>
<dbReference type="PANTHER" id="PTHR30386:SF17">
    <property type="entry name" value="ALKALINE PROTEASE SECRETION PROTEIN APRE"/>
    <property type="match status" value="1"/>
</dbReference>
<dbReference type="InterPro" id="IPR050739">
    <property type="entry name" value="MFP"/>
</dbReference>
<keyword evidence="6 9" id="KW-0812">Transmembrane</keyword>
<evidence type="ECO:0000256" key="5">
    <source>
        <dbReference type="ARBA" id="ARBA00022519"/>
    </source>
</evidence>
<comment type="subcellular location">
    <subcellularLocation>
        <location evidence="1 9">Cell inner membrane</location>
        <topology evidence="1 9">Single-pass membrane protein</topology>
    </subcellularLocation>
</comment>
<keyword evidence="10" id="KW-0175">Coiled coil</keyword>
<evidence type="ECO:0000256" key="6">
    <source>
        <dbReference type="ARBA" id="ARBA00022692"/>
    </source>
</evidence>
<accession>A0A4P7PIB5</accession>
<dbReference type="Proteomes" id="UP000296468">
    <property type="component" value="Chromosome"/>
</dbReference>
<evidence type="ECO:0000256" key="4">
    <source>
        <dbReference type="ARBA" id="ARBA00022475"/>
    </source>
</evidence>
<dbReference type="InterPro" id="IPR058982">
    <property type="entry name" value="Beta-barrel_AprE"/>
</dbReference>
<dbReference type="OrthoDB" id="9775513at2"/>
<evidence type="ECO:0000256" key="1">
    <source>
        <dbReference type="ARBA" id="ARBA00004377"/>
    </source>
</evidence>
<dbReference type="GO" id="GO:0015031">
    <property type="term" value="P:protein transport"/>
    <property type="evidence" value="ECO:0007669"/>
    <property type="project" value="InterPro"/>
</dbReference>
<evidence type="ECO:0000256" key="9">
    <source>
        <dbReference type="RuleBase" id="RU365093"/>
    </source>
</evidence>
<evidence type="ECO:0000256" key="11">
    <source>
        <dbReference type="SAM" id="MobiDB-lite"/>
    </source>
</evidence>
<evidence type="ECO:0000256" key="8">
    <source>
        <dbReference type="ARBA" id="ARBA00023136"/>
    </source>
</evidence>
<dbReference type="KEGG" id="pvk:EPZ47_15595"/>
<dbReference type="Gene3D" id="2.40.50.100">
    <property type="match status" value="1"/>
</dbReference>
<reference evidence="14 15" key="1">
    <citation type="journal article" date="2019" name="Front. Microbiol.">
        <title>In silico and Genetic Analyses of Cyclic Lipopeptide Synthetic Gene Clusters in Pseudomonas sp. 11K1.</title>
        <authorList>
            <person name="Zhao H."/>
            <person name="Liu Y.P."/>
            <person name="Zhang L.Q."/>
        </authorList>
    </citation>
    <scope>NUCLEOTIDE SEQUENCE [LARGE SCALE GENOMIC DNA]</scope>
    <source>
        <strain evidence="14 15">11K1</strain>
    </source>
</reference>
<evidence type="ECO:0000313" key="15">
    <source>
        <dbReference type="Proteomes" id="UP000296468"/>
    </source>
</evidence>
<evidence type="ECO:0000313" key="14">
    <source>
        <dbReference type="EMBL" id="QBZ90082.1"/>
    </source>
</evidence>
<keyword evidence="4 9" id="KW-1003">Cell membrane</keyword>
<evidence type="ECO:0000256" key="2">
    <source>
        <dbReference type="ARBA" id="ARBA00009477"/>
    </source>
</evidence>
<keyword evidence="7 9" id="KW-1133">Transmembrane helix</keyword>
<evidence type="ECO:0000256" key="3">
    <source>
        <dbReference type="ARBA" id="ARBA00022448"/>
    </source>
</evidence>
<dbReference type="Pfam" id="PF26002">
    <property type="entry name" value="Beta-barrel_AprE"/>
    <property type="match status" value="1"/>
</dbReference>
<dbReference type="InterPro" id="IPR010129">
    <property type="entry name" value="T1SS_HlyD"/>
</dbReference>
<dbReference type="AlphaFoldDB" id="A0A4P7PIB5"/>
<keyword evidence="3 9" id="KW-0813">Transport</keyword>
<dbReference type="PRINTS" id="PR01490">
    <property type="entry name" value="RTXTOXIND"/>
</dbReference>
<evidence type="ECO:0000259" key="13">
    <source>
        <dbReference type="Pfam" id="PF26002"/>
    </source>
</evidence>
<dbReference type="NCBIfam" id="TIGR01843">
    <property type="entry name" value="type_I_hlyD"/>
    <property type="match status" value="1"/>
</dbReference>
<gene>
    <name evidence="14" type="ORF">EPZ47_15595</name>
</gene>
<feature type="domain" description="AprE-like long alpha-helical hairpin" evidence="12">
    <location>
        <begin position="101"/>
        <end position="289"/>
    </location>
</feature>
<keyword evidence="5 9" id="KW-0997">Cell inner membrane</keyword>
<protein>
    <recommendedName>
        <fullName evidence="9">Membrane fusion protein (MFP) family protein</fullName>
    </recommendedName>
</protein>
<feature type="region of interest" description="Disordered" evidence="11">
    <location>
        <begin position="127"/>
        <end position="146"/>
    </location>
</feature>
<feature type="coiled-coil region" evidence="10">
    <location>
        <begin position="219"/>
        <end position="289"/>
    </location>
</feature>
<dbReference type="PANTHER" id="PTHR30386">
    <property type="entry name" value="MEMBRANE FUSION SUBUNIT OF EMRAB-TOLC MULTIDRUG EFFLUX PUMP"/>
    <property type="match status" value="1"/>
</dbReference>
<name>A0A4P7PIB5_9PSED</name>
<comment type="similarity">
    <text evidence="2 9">Belongs to the membrane fusion protein (MFP) (TC 8.A.1) family.</text>
</comment>
<keyword evidence="8 9" id="KW-0472">Membrane</keyword>
<organism evidence="14 15">
    <name type="scientific">Pseudomonas viciae</name>
    <dbReference type="NCBI Taxonomy" id="2505979"/>
    <lineage>
        <taxon>Bacteria</taxon>
        <taxon>Pseudomonadati</taxon>
        <taxon>Pseudomonadota</taxon>
        <taxon>Gammaproteobacteria</taxon>
        <taxon>Pseudomonadales</taxon>
        <taxon>Pseudomonadaceae</taxon>
        <taxon>Pseudomonas</taxon>
    </lineage>
</organism>
<evidence type="ECO:0000256" key="10">
    <source>
        <dbReference type="SAM" id="Coils"/>
    </source>
</evidence>
<feature type="transmembrane region" description="Helical" evidence="9">
    <location>
        <begin position="28"/>
        <end position="46"/>
    </location>
</feature>
<evidence type="ECO:0000259" key="12">
    <source>
        <dbReference type="Pfam" id="PF25994"/>
    </source>
</evidence>
<evidence type="ECO:0000256" key="7">
    <source>
        <dbReference type="ARBA" id="ARBA00022989"/>
    </source>
</evidence>
<dbReference type="EMBL" id="CP035088">
    <property type="protein sequence ID" value="QBZ90082.1"/>
    <property type="molecule type" value="Genomic_DNA"/>
</dbReference>
<dbReference type="InterPro" id="IPR058781">
    <property type="entry name" value="HH_AprE-like"/>
</dbReference>
<feature type="domain" description="AprE-like beta-barrel" evidence="13">
    <location>
        <begin position="331"/>
        <end position="420"/>
    </location>
</feature>
<sequence length="443" mass="48472">MSNFMQNSQYSSADSPGLPIDDAPVRRIGYLMLLVTFGLFGGWATLAPLDSAALAPGVVTVKSYRKTVQHLEGGIVRELRVHDGDRVKAGDVLLVLDNTQARSEMEAMRSQLIAALELQARLVAERDSLPEPPAEPTLDPADPRVREARDSEARIFQTRRTSLLGEIGLQEKSIGQIEEQIRGLKAIIASKQTLAASYQEEIVDLRALLADGYVDKQRLREQERALSRLQAEIAESQSEIARARVHIDEAQLKILQLKKTFATEVAGLLGDARSKVYELRERLASLQDRDQRTDILAPESGMVMGMTLHTTGGVVSPGTALLDIVPANEELIVEAQISPMDIDRIALGKLAQIRFSAFKSSTTPVIEGQLVQISADRLTNKDTGTAYYLARVALTDNGRQALGDLTLVPGMPVEVLINTGARTLLQYLMQPASNAFARSLIED</sequence>
<proteinExistence type="inferred from homology"/>
<dbReference type="Pfam" id="PF25994">
    <property type="entry name" value="HH_AprE"/>
    <property type="match status" value="1"/>
</dbReference>
<dbReference type="GO" id="GO:0005886">
    <property type="term" value="C:plasma membrane"/>
    <property type="evidence" value="ECO:0007669"/>
    <property type="project" value="UniProtKB-SubCell"/>
</dbReference>